<protein>
    <submittedName>
        <fullName evidence="1">Uncharacterized protein</fullName>
    </submittedName>
</protein>
<name>A0A1R3L4J9_9ROSI</name>
<dbReference type="EMBL" id="AWUE01000905">
    <property type="protein sequence ID" value="OMP14247.1"/>
    <property type="molecule type" value="Genomic_DNA"/>
</dbReference>
<proteinExistence type="predicted"/>
<comment type="caution">
    <text evidence="1">The sequence shown here is derived from an EMBL/GenBank/DDBJ whole genome shotgun (WGS) entry which is preliminary data.</text>
</comment>
<dbReference type="AlphaFoldDB" id="A0A1R3L4J9"/>
<evidence type="ECO:0000313" key="2">
    <source>
        <dbReference type="Proteomes" id="UP000187203"/>
    </source>
</evidence>
<evidence type="ECO:0000313" key="1">
    <source>
        <dbReference type="EMBL" id="OMP14247.1"/>
    </source>
</evidence>
<organism evidence="1 2">
    <name type="scientific">Corchorus olitorius</name>
    <dbReference type="NCBI Taxonomy" id="93759"/>
    <lineage>
        <taxon>Eukaryota</taxon>
        <taxon>Viridiplantae</taxon>
        <taxon>Streptophyta</taxon>
        <taxon>Embryophyta</taxon>
        <taxon>Tracheophyta</taxon>
        <taxon>Spermatophyta</taxon>
        <taxon>Magnoliopsida</taxon>
        <taxon>eudicotyledons</taxon>
        <taxon>Gunneridae</taxon>
        <taxon>Pentapetalae</taxon>
        <taxon>rosids</taxon>
        <taxon>malvids</taxon>
        <taxon>Malvales</taxon>
        <taxon>Malvaceae</taxon>
        <taxon>Grewioideae</taxon>
        <taxon>Apeibeae</taxon>
        <taxon>Corchorus</taxon>
    </lineage>
</organism>
<reference evidence="2" key="1">
    <citation type="submission" date="2013-09" db="EMBL/GenBank/DDBJ databases">
        <title>Corchorus olitorius genome sequencing.</title>
        <authorList>
            <person name="Alam M."/>
            <person name="Haque M.S."/>
            <person name="Islam M.S."/>
            <person name="Emdad E.M."/>
            <person name="Islam M.M."/>
            <person name="Ahmed B."/>
            <person name="Halim A."/>
            <person name="Hossen Q.M.M."/>
            <person name="Hossain M.Z."/>
            <person name="Ahmed R."/>
            <person name="Khan M.M."/>
            <person name="Islam R."/>
            <person name="Rashid M.M."/>
            <person name="Khan S.A."/>
            <person name="Rahman M.S."/>
            <person name="Alam M."/>
            <person name="Yahiya A.S."/>
            <person name="Khan M.S."/>
            <person name="Azam M.S."/>
            <person name="Haque T."/>
            <person name="Lashkar M.Z.H."/>
            <person name="Akhand A.I."/>
            <person name="Morshed G."/>
            <person name="Roy S."/>
            <person name="Uddin K.S."/>
            <person name="Rabeya T."/>
            <person name="Hossain A.S."/>
            <person name="Chowdhury A."/>
            <person name="Snigdha A.R."/>
            <person name="Mortoza M.S."/>
            <person name="Matin S.A."/>
            <person name="Hoque S.M.E."/>
            <person name="Islam M.K."/>
            <person name="Roy D.K."/>
            <person name="Haider R."/>
            <person name="Moosa M.M."/>
            <person name="Elias S.M."/>
            <person name="Hasan A.M."/>
            <person name="Jahan S."/>
            <person name="Shafiuddin M."/>
            <person name="Mahmood N."/>
            <person name="Shommy N.S."/>
        </authorList>
    </citation>
    <scope>NUCLEOTIDE SEQUENCE [LARGE SCALE GENOMIC DNA]</scope>
    <source>
        <strain evidence="2">cv. O-4</strain>
    </source>
</reference>
<accession>A0A1R3L4J9</accession>
<gene>
    <name evidence="1" type="ORF">COLO4_00134</name>
</gene>
<dbReference type="Proteomes" id="UP000187203">
    <property type="component" value="Unassembled WGS sequence"/>
</dbReference>
<sequence>MSQAVDHELFNHITLQMKLALSPRFIMSHTLL</sequence>
<keyword evidence="2" id="KW-1185">Reference proteome</keyword>